<dbReference type="GO" id="GO:0004521">
    <property type="term" value="F:RNA endonuclease activity"/>
    <property type="evidence" value="ECO:0007669"/>
    <property type="project" value="UniProtKB-UniRule"/>
</dbReference>
<evidence type="ECO:0000313" key="15">
    <source>
        <dbReference type="Proteomes" id="UP000004793"/>
    </source>
</evidence>
<dbReference type="KEGG" id="cex:CSE_06140"/>
<feature type="binding site" evidence="11">
    <location>
        <begin position="229"/>
        <end position="231"/>
    </location>
    <ligand>
        <name>substrate</name>
    </ligand>
</feature>
<keyword evidence="1 9" id="KW-0963">Cytoplasm</keyword>
<dbReference type="Pfam" id="PF22505">
    <property type="entry name" value="RNase_J_b_CASP"/>
    <property type="match status" value="1"/>
</dbReference>
<comment type="similarity">
    <text evidence="9">Belongs to the metallo-beta-lactamase superfamily. RNA-metabolizing metallo-beta-lactamase-like family. Bacterial RNase J subfamily.</text>
</comment>
<dbReference type="PANTHER" id="PTHR43694">
    <property type="entry name" value="RIBONUCLEASE J"/>
    <property type="match status" value="1"/>
</dbReference>
<dbReference type="AlphaFoldDB" id="A0A7U6GE74"/>
<dbReference type="InterPro" id="IPR036866">
    <property type="entry name" value="RibonucZ/Hydroxyglut_hydro"/>
</dbReference>
<feature type="binding site" evidence="12">
    <location>
        <position position="45"/>
    </location>
    <ligand>
        <name>Ca(2+)</name>
        <dbReference type="ChEBI" id="CHEBI:29108"/>
    </ligand>
</feature>
<keyword evidence="4 9" id="KW-0255">Endonuclease</keyword>
<dbReference type="Gene3D" id="3.60.15.10">
    <property type="entry name" value="Ribonuclease Z/Hydroxyacylglutathione hydrolase-like"/>
    <property type="match status" value="1"/>
</dbReference>
<proteinExistence type="inferred from homology"/>
<evidence type="ECO:0000256" key="3">
    <source>
        <dbReference type="ARBA" id="ARBA00022723"/>
    </source>
</evidence>
<keyword evidence="12" id="KW-0106">Calcium</keyword>
<dbReference type="CDD" id="cd07714">
    <property type="entry name" value="RNaseJ_MBL-fold"/>
    <property type="match status" value="1"/>
</dbReference>
<dbReference type="EC" id="3.1.-.-" evidence="9"/>
<evidence type="ECO:0000256" key="12">
    <source>
        <dbReference type="PIRSR" id="PIRSR004803-3"/>
    </source>
</evidence>
<evidence type="ECO:0000256" key="2">
    <source>
        <dbReference type="ARBA" id="ARBA00022722"/>
    </source>
</evidence>
<comment type="function">
    <text evidence="9">An RNase that has 5'-3' exonuclease and possibly endonuclease activity. Involved in maturation of rRNA and in some organisms also mRNA maturation and/or decay.</text>
</comment>
<feature type="binding site" evidence="12">
    <location>
        <position position="160"/>
    </location>
    <ligand>
        <name>Zn(2+)</name>
        <dbReference type="ChEBI" id="CHEBI:29105"/>
        <label>1</label>
        <note>catalytic</note>
    </ligand>
</feature>
<dbReference type="Pfam" id="PF17770">
    <property type="entry name" value="RNase_J_C"/>
    <property type="match status" value="1"/>
</dbReference>
<keyword evidence="15" id="KW-1185">Reference proteome</keyword>
<dbReference type="HAMAP" id="MF_01491">
    <property type="entry name" value="RNase_J_bact"/>
    <property type="match status" value="1"/>
</dbReference>
<dbReference type="GO" id="GO:0003723">
    <property type="term" value="F:RNA binding"/>
    <property type="evidence" value="ECO:0007669"/>
    <property type="project" value="UniProtKB-UniRule"/>
</dbReference>
<dbReference type="PIRSF" id="PIRSF004803">
    <property type="entry name" value="RnjA"/>
    <property type="match status" value="1"/>
</dbReference>
<dbReference type="InterPro" id="IPR011108">
    <property type="entry name" value="RMMBL"/>
</dbReference>
<comment type="cofactor">
    <cofactor evidence="12">
        <name>Ca(2+)</name>
        <dbReference type="ChEBI" id="CHEBI:29108"/>
    </cofactor>
    <text evidence="12">Binds 1 Ca(2+) cation per subunit. Seen in 1 crystal structure, it is not clear if it is physiologically important.</text>
</comment>
<dbReference type="Pfam" id="PF07521">
    <property type="entry name" value="RMMBL"/>
    <property type="match status" value="1"/>
</dbReference>
<evidence type="ECO:0000256" key="9">
    <source>
        <dbReference type="HAMAP-Rule" id="MF_01491"/>
    </source>
</evidence>
<dbReference type="SMART" id="SM00849">
    <property type="entry name" value="Lactamase_B"/>
    <property type="match status" value="1"/>
</dbReference>
<organism evidence="14 15">
    <name type="scientific">Caldisericum exile (strain DSM 21853 / NBRC 104410 / AZM16c01)</name>
    <dbReference type="NCBI Taxonomy" id="511051"/>
    <lineage>
        <taxon>Bacteria</taxon>
        <taxon>Pseudomonadati</taxon>
        <taxon>Caldisericota/Cryosericota group</taxon>
        <taxon>Caldisericota</taxon>
        <taxon>Caldisericia</taxon>
        <taxon>Caldisericales</taxon>
        <taxon>Caldisericaceae</taxon>
        <taxon>Caldisericum</taxon>
    </lineage>
</organism>
<evidence type="ECO:0000256" key="10">
    <source>
        <dbReference type="PIRSR" id="PIRSR004803-1"/>
    </source>
</evidence>
<dbReference type="GO" id="GO:0008270">
    <property type="term" value="F:zinc ion binding"/>
    <property type="evidence" value="ECO:0007669"/>
    <property type="project" value="InterPro"/>
</dbReference>
<dbReference type="InterPro" id="IPR055132">
    <property type="entry name" value="RNase_J_b_CASP"/>
</dbReference>
<dbReference type="SUPFAM" id="SSF56281">
    <property type="entry name" value="Metallo-hydrolase/oxidoreductase"/>
    <property type="match status" value="1"/>
</dbReference>
<feature type="binding site" evidence="12">
    <location>
        <position position="47"/>
    </location>
    <ligand>
        <name>Ca(2+)</name>
        <dbReference type="ChEBI" id="CHEBI:29108"/>
    </ligand>
</feature>
<evidence type="ECO:0000256" key="11">
    <source>
        <dbReference type="PIRSR" id="PIRSR004803-2"/>
    </source>
</evidence>
<dbReference type="InterPro" id="IPR042173">
    <property type="entry name" value="RNase_J_2"/>
</dbReference>
<evidence type="ECO:0000313" key="14">
    <source>
        <dbReference type="EMBL" id="BAL80740.1"/>
    </source>
</evidence>
<dbReference type="NCBIfam" id="TIGR00649">
    <property type="entry name" value="MG423"/>
    <property type="match status" value="1"/>
</dbReference>
<evidence type="ECO:0000256" key="8">
    <source>
        <dbReference type="ARBA" id="ARBA00022884"/>
    </source>
</evidence>
<accession>A0A7U6GE74</accession>
<comment type="subcellular location">
    <subcellularLocation>
        <location evidence="9">Cytoplasm</location>
    </subcellularLocation>
</comment>
<feature type="active site" description="Proton acceptor" evidence="10">
    <location>
        <position position="365"/>
    </location>
</feature>
<keyword evidence="9" id="KW-0698">rRNA processing</keyword>
<dbReference type="GO" id="GO:0005737">
    <property type="term" value="C:cytoplasm"/>
    <property type="evidence" value="ECO:0007669"/>
    <property type="project" value="UniProtKB-SubCell"/>
</dbReference>
<dbReference type="OrthoDB" id="9770211at2"/>
<dbReference type="Gene3D" id="3.10.20.580">
    <property type="match status" value="1"/>
</dbReference>
<feature type="active site" description="Proton donor" evidence="10">
    <location>
        <position position="192"/>
    </location>
</feature>
<feature type="binding site" evidence="12">
    <location>
        <position position="138"/>
    </location>
    <ligand>
        <name>Zn(2+)</name>
        <dbReference type="ChEBI" id="CHEBI:29105"/>
        <label>1</label>
        <note>catalytic</note>
    </ligand>
</feature>
<feature type="binding site" evidence="12">
    <location>
        <position position="75"/>
    </location>
    <ligand>
        <name>Zn(2+)</name>
        <dbReference type="ChEBI" id="CHEBI:29105"/>
        <label>1</label>
        <note>catalytic</note>
    </ligand>
</feature>
<evidence type="ECO:0000256" key="4">
    <source>
        <dbReference type="ARBA" id="ARBA00022759"/>
    </source>
</evidence>
<evidence type="ECO:0000256" key="5">
    <source>
        <dbReference type="ARBA" id="ARBA00022801"/>
    </source>
</evidence>
<dbReference type="PANTHER" id="PTHR43694:SF1">
    <property type="entry name" value="RIBONUCLEASE J"/>
    <property type="match status" value="1"/>
</dbReference>
<dbReference type="GO" id="GO:0006364">
    <property type="term" value="P:rRNA processing"/>
    <property type="evidence" value="ECO:0007669"/>
    <property type="project" value="UniProtKB-UniRule"/>
</dbReference>
<dbReference type="GO" id="GO:0004534">
    <property type="term" value="F:5'-3' RNA exonuclease activity"/>
    <property type="evidence" value="ECO:0007669"/>
    <property type="project" value="UniProtKB-UniRule"/>
</dbReference>
<name>A0A7U6GE74_CALEA</name>
<dbReference type="Proteomes" id="UP000004793">
    <property type="component" value="Chromosome"/>
</dbReference>
<dbReference type="Pfam" id="PF00753">
    <property type="entry name" value="Lactamase_B"/>
    <property type="match status" value="1"/>
</dbReference>
<protein>
    <recommendedName>
        <fullName evidence="9">Ribonuclease J</fullName>
        <shortName evidence="9">RNase J</shortName>
        <ecNumber evidence="9">3.1.-.-</ecNumber>
    </recommendedName>
</protein>
<keyword evidence="2 9" id="KW-0540">Nuclease</keyword>
<feature type="binding site" evidence="12">
    <location>
        <position position="72"/>
    </location>
    <ligand>
        <name>Zn(2+)</name>
        <dbReference type="ChEBI" id="CHEBI:29105"/>
        <label>1</label>
        <note>catalytic</note>
    </ligand>
</feature>
<reference evidence="14 15" key="1">
    <citation type="submission" date="2011-01" db="EMBL/GenBank/DDBJ databases">
        <title>Whole genome sequence of Caldisericum exile AZM16c01.</title>
        <authorList>
            <person name="Narita-Yamada S."/>
            <person name="Kawakoshi A."/>
            <person name="Nakamura S."/>
            <person name="Sasagawa M."/>
            <person name="Fukada J."/>
            <person name="Sekine M."/>
            <person name="Kato Y."/>
            <person name="Fukai R."/>
            <person name="Sasaki K."/>
            <person name="Hanamaki A."/>
            <person name="Narita H."/>
            <person name="Konno Y."/>
            <person name="Mori K."/>
            <person name="Yamazaki S."/>
            <person name="Suzuki K."/>
            <person name="Fujita N."/>
        </authorList>
    </citation>
    <scope>NUCLEOTIDE SEQUENCE [LARGE SCALE GENOMIC DNA]</scope>
    <source>
        <strain evidence="15">DSM 21853 / NBRC 104410 / AZM16c01</strain>
    </source>
</reference>
<dbReference type="InterPro" id="IPR030854">
    <property type="entry name" value="RNase_J_bac"/>
</dbReference>
<feature type="binding site" evidence="9 11">
    <location>
        <begin position="361"/>
        <end position="365"/>
    </location>
    <ligand>
        <name>substrate</name>
    </ligand>
</feature>
<keyword evidence="5 9" id="KW-0378">Hydrolase</keyword>
<dbReference type="InterPro" id="IPR001279">
    <property type="entry name" value="Metallo-B-lactamas"/>
</dbReference>
<evidence type="ECO:0000256" key="6">
    <source>
        <dbReference type="ARBA" id="ARBA00022833"/>
    </source>
</evidence>
<feature type="binding site" evidence="12">
    <location>
        <position position="387"/>
    </location>
    <ligand>
        <name>Zn(2+)</name>
        <dbReference type="ChEBI" id="CHEBI:29105"/>
        <label>1</label>
        <note>catalytic</note>
    </ligand>
</feature>
<keyword evidence="7 9" id="KW-0269">Exonuclease</keyword>
<evidence type="ECO:0000256" key="1">
    <source>
        <dbReference type="ARBA" id="ARBA00022490"/>
    </source>
</evidence>
<dbReference type="EMBL" id="AP012051">
    <property type="protein sequence ID" value="BAL80740.1"/>
    <property type="molecule type" value="Genomic_DNA"/>
</dbReference>
<sequence length="554" mass="61471">MKNEFKIIPLGGIGEIGKNSTLLEYKGDIALIDFGFKFPPPDLFGVDFIIPDYNYILKNKNKLKAVVLTHGHLDHIGGLRFLLEEVKPSVILGSDLTLGLVKENIPPKLKSTLNFEVVKPRQTVKVGNFEFTFLTVTHSIPGSFGIIVKTDEGRIFFTGDYKFDATPIDGRQMDIEKLEELSKSGIDVLFSDSTNADESGLTGSESIVGQSLYKIMEAAPGRVIVATFSTNIHRIQQVIDISERLGRKVAFDGRSIIESVKIASKLGYLKIKDNVEIELSDINAIPKKMVTIITTGTQGEPMSGLVRISNGEHNGIKITKGDIVIISADPIPGNERLISEVVNKLFKLGAFVYYRKEDGIHVSGHCSQEDIRFMIDLVKPKYFVPVHGEYKHLVYAKKIGEEEGISSQNIFLVENGLGVALSDHKLRKLPRISTGEILVEGNMKFPVKSEEDLTHIGERKELATKGVLLIIVFLKKNREFARPIHIETRGFVLPRGEEGAIIREIKTEVEKIVKTVAKKGDFGNISKEIERSVKGILKKSVKPPMVISSVLTEK</sequence>
<evidence type="ECO:0000259" key="13">
    <source>
        <dbReference type="SMART" id="SM00849"/>
    </source>
</evidence>
<feature type="domain" description="Metallo-beta-lactamase" evidence="13">
    <location>
        <begin position="17"/>
        <end position="212"/>
    </location>
</feature>
<dbReference type="InterPro" id="IPR041636">
    <property type="entry name" value="RNase_J_C"/>
</dbReference>
<comment type="cofactor">
    <cofactor evidence="12">
        <name>Zn(2+)</name>
        <dbReference type="ChEBI" id="CHEBI:29105"/>
    </cofactor>
    <text evidence="12">Binds 2 Zn(2+) ions per subunit. It is not clear if Zn(2+) or Mg(2+) is physiologically important.</text>
</comment>
<gene>
    <name evidence="9" type="primary">rnj</name>
    <name evidence="14" type="ordered locus">CSE_06140</name>
</gene>
<keyword evidence="3 12" id="KW-0479">Metal-binding</keyword>
<keyword evidence="6 12" id="KW-0862">Zinc</keyword>
<evidence type="ECO:0000256" key="7">
    <source>
        <dbReference type="ARBA" id="ARBA00022839"/>
    </source>
</evidence>
<feature type="binding site" evidence="12">
    <location>
        <position position="74"/>
    </location>
    <ligand>
        <name>Zn(2+)</name>
        <dbReference type="ChEBI" id="CHEBI:29105"/>
        <label>1</label>
        <note>catalytic</note>
    </ligand>
</feature>
<feature type="binding site" evidence="12">
    <location>
        <position position="70"/>
    </location>
    <ligand>
        <name>Zn(2+)</name>
        <dbReference type="ChEBI" id="CHEBI:29105"/>
        <label>1</label>
        <note>catalytic</note>
    </ligand>
</feature>
<keyword evidence="8 9" id="KW-0694">RNA-binding</keyword>
<comment type="subunit">
    <text evidence="9">Homodimer, may be a subunit of the RNA degradosome.</text>
</comment>
<dbReference type="InterPro" id="IPR004613">
    <property type="entry name" value="RNase_J"/>
</dbReference>
<dbReference type="RefSeq" id="WP_014453144.1">
    <property type="nucleotide sequence ID" value="NC_017096.1"/>
</dbReference>
<dbReference type="Gene3D" id="3.40.50.10710">
    <property type="entry name" value="Metallo-hydrolase/oxidoreductase"/>
    <property type="match status" value="1"/>
</dbReference>